<name>W4VHI1_9BACI</name>
<evidence type="ECO:0000313" key="2">
    <source>
        <dbReference type="Proteomes" id="UP000019102"/>
    </source>
</evidence>
<evidence type="ECO:0000313" key="1">
    <source>
        <dbReference type="EMBL" id="GAE92278.1"/>
    </source>
</evidence>
<protein>
    <submittedName>
        <fullName evidence="1">Tetratricopeptide repeat family protein</fullName>
    </submittedName>
</protein>
<dbReference type="EMBL" id="BAVS01000004">
    <property type="protein sequence ID" value="GAE92278.1"/>
    <property type="molecule type" value="Genomic_DNA"/>
</dbReference>
<dbReference type="STRING" id="1298598.JCM21714_1266"/>
<organism evidence="1 2">
    <name type="scientific">Gracilibacillus boraciitolerans JCM 21714</name>
    <dbReference type="NCBI Taxonomy" id="1298598"/>
    <lineage>
        <taxon>Bacteria</taxon>
        <taxon>Bacillati</taxon>
        <taxon>Bacillota</taxon>
        <taxon>Bacilli</taxon>
        <taxon>Bacillales</taxon>
        <taxon>Bacillaceae</taxon>
        <taxon>Gracilibacillus</taxon>
    </lineage>
</organism>
<gene>
    <name evidence="1" type="ORF">JCM21714_1266</name>
</gene>
<keyword evidence="2" id="KW-1185">Reference proteome</keyword>
<dbReference type="RefSeq" id="WP_235182615.1">
    <property type="nucleotide sequence ID" value="NZ_BAVS01000004.1"/>
</dbReference>
<accession>W4VHI1</accession>
<dbReference type="eggNOG" id="COG0699">
    <property type="taxonomic scope" value="Bacteria"/>
</dbReference>
<sequence>MTRKNIALTQVTFISHFAISQSLWKSAGKLVDTLLKNKEILHDKFKHYIKGKDYSKSIKIVVDEFMQPFEIFGKSLERDINMFFSEPYKVLTVTLSEAYEEIEESKDLLSDMRKNPELYRNPITLFEIKLRQHEWMNCNTGTVRLSQF</sequence>
<reference evidence="1 2" key="1">
    <citation type="journal article" date="2014" name="Genome Announc.">
        <title>Draft Genome Sequence of the Boron-Tolerant and Moderately Halotolerant Bacterium Gracilibacillus boraciitolerans JCM 21714T.</title>
        <authorList>
            <person name="Ahmed I."/>
            <person name="Oshima K."/>
            <person name="Suda W."/>
            <person name="Kitamura K."/>
            <person name="Iida T."/>
            <person name="Ohmori Y."/>
            <person name="Fujiwara T."/>
            <person name="Hattori M."/>
            <person name="Ohkuma M."/>
        </authorList>
    </citation>
    <scope>NUCLEOTIDE SEQUENCE [LARGE SCALE GENOMIC DNA]</scope>
    <source>
        <strain evidence="1 2">JCM 21714</strain>
    </source>
</reference>
<comment type="caution">
    <text evidence="1">The sequence shown here is derived from an EMBL/GenBank/DDBJ whole genome shotgun (WGS) entry which is preliminary data.</text>
</comment>
<dbReference type="AlphaFoldDB" id="W4VHI1"/>
<dbReference type="Proteomes" id="UP000019102">
    <property type="component" value="Unassembled WGS sequence"/>
</dbReference>
<proteinExistence type="predicted"/>